<dbReference type="InterPro" id="IPR036388">
    <property type="entry name" value="WH-like_DNA-bd_sf"/>
</dbReference>
<dbReference type="PROSITE" id="PS50949">
    <property type="entry name" value="HTH_GNTR"/>
    <property type="match status" value="1"/>
</dbReference>
<feature type="region of interest" description="Disordered" evidence="4">
    <location>
        <begin position="1"/>
        <end position="20"/>
    </location>
</feature>
<organism evidence="6 7">
    <name type="scientific">Falsiroseomonas bella</name>
    <dbReference type="NCBI Taxonomy" id="2184016"/>
    <lineage>
        <taxon>Bacteria</taxon>
        <taxon>Pseudomonadati</taxon>
        <taxon>Pseudomonadota</taxon>
        <taxon>Alphaproteobacteria</taxon>
        <taxon>Acetobacterales</taxon>
        <taxon>Roseomonadaceae</taxon>
        <taxon>Falsiroseomonas</taxon>
    </lineage>
</organism>
<dbReference type="RefSeq" id="WP_109868781.1">
    <property type="nucleotide sequence ID" value="NZ_QGNA01000001.1"/>
</dbReference>
<sequence>MTVAAASVRAMEETRTRSGAGRAALRAAAAEAVPPSALEIVRTRSLSSLVAQELERMILAGTLAAGERLNEQSLATRLGVSRGPVREAVRGLERSGLVVAVRNQGSYVRQVSAEEALEIYDLRAAITGLACARLAEAATPAQLGALRALVKRMDEARRAEDAPAYYATNLDFHAALLAHGAGPRTRRLYEELGNELHLFRRRALVEAENMRESNAEHAAMLRAIAAGDAEAARKAGETHIAGGKRRFRATDITTPQPAASKGENGHDAGDPSSPPRPVAGRRGAGRGPRGAA</sequence>
<dbReference type="GO" id="GO:0003677">
    <property type="term" value="F:DNA binding"/>
    <property type="evidence" value="ECO:0007669"/>
    <property type="project" value="UniProtKB-KW"/>
</dbReference>
<dbReference type="EMBL" id="QGNA01000001">
    <property type="protein sequence ID" value="PWS38160.1"/>
    <property type="molecule type" value="Genomic_DNA"/>
</dbReference>
<dbReference type="Pfam" id="PF07729">
    <property type="entry name" value="FCD"/>
    <property type="match status" value="1"/>
</dbReference>
<feature type="domain" description="HTH gntR-type" evidence="5">
    <location>
        <begin position="44"/>
        <end position="111"/>
    </location>
</feature>
<name>A0A317FGG3_9PROT</name>
<keyword evidence="2" id="KW-0238">DNA-binding</keyword>
<keyword evidence="1" id="KW-0805">Transcription regulation</keyword>
<proteinExistence type="predicted"/>
<evidence type="ECO:0000259" key="5">
    <source>
        <dbReference type="PROSITE" id="PS50949"/>
    </source>
</evidence>
<dbReference type="Gene3D" id="1.20.120.530">
    <property type="entry name" value="GntR ligand-binding domain-like"/>
    <property type="match status" value="1"/>
</dbReference>
<dbReference type="SUPFAM" id="SSF48008">
    <property type="entry name" value="GntR ligand-binding domain-like"/>
    <property type="match status" value="1"/>
</dbReference>
<accession>A0A317FGG3</accession>
<dbReference type="Proteomes" id="UP000245765">
    <property type="component" value="Unassembled WGS sequence"/>
</dbReference>
<keyword evidence="7" id="KW-1185">Reference proteome</keyword>
<evidence type="ECO:0000256" key="4">
    <source>
        <dbReference type="SAM" id="MobiDB-lite"/>
    </source>
</evidence>
<dbReference type="PANTHER" id="PTHR43537">
    <property type="entry name" value="TRANSCRIPTIONAL REGULATOR, GNTR FAMILY"/>
    <property type="match status" value="1"/>
</dbReference>
<dbReference type="GO" id="GO:0003700">
    <property type="term" value="F:DNA-binding transcription factor activity"/>
    <property type="evidence" value="ECO:0007669"/>
    <property type="project" value="InterPro"/>
</dbReference>
<dbReference type="InterPro" id="IPR036390">
    <property type="entry name" value="WH_DNA-bd_sf"/>
</dbReference>
<dbReference type="InterPro" id="IPR008920">
    <property type="entry name" value="TF_FadR/GntR_C"/>
</dbReference>
<protein>
    <submittedName>
        <fullName evidence="6">GntR family transcriptional regulator</fullName>
    </submittedName>
</protein>
<dbReference type="InterPro" id="IPR011711">
    <property type="entry name" value="GntR_C"/>
</dbReference>
<reference evidence="7" key="1">
    <citation type="submission" date="2018-05" db="EMBL/GenBank/DDBJ databases">
        <authorList>
            <person name="Du Z."/>
            <person name="Wang X."/>
        </authorList>
    </citation>
    <scope>NUCLEOTIDE SEQUENCE [LARGE SCALE GENOMIC DNA]</scope>
    <source>
        <strain evidence="7">CQN31</strain>
    </source>
</reference>
<dbReference type="InterPro" id="IPR000524">
    <property type="entry name" value="Tscrpt_reg_HTH_GntR"/>
</dbReference>
<evidence type="ECO:0000313" key="6">
    <source>
        <dbReference type="EMBL" id="PWS38160.1"/>
    </source>
</evidence>
<dbReference type="Gene3D" id="1.10.10.10">
    <property type="entry name" value="Winged helix-like DNA-binding domain superfamily/Winged helix DNA-binding domain"/>
    <property type="match status" value="1"/>
</dbReference>
<dbReference type="PRINTS" id="PR00035">
    <property type="entry name" value="HTHGNTR"/>
</dbReference>
<dbReference type="PANTHER" id="PTHR43537:SF24">
    <property type="entry name" value="GLUCONATE OPERON TRANSCRIPTIONAL REPRESSOR"/>
    <property type="match status" value="1"/>
</dbReference>
<dbReference type="SUPFAM" id="SSF46785">
    <property type="entry name" value="Winged helix' DNA-binding domain"/>
    <property type="match status" value="1"/>
</dbReference>
<dbReference type="OrthoDB" id="9789310at2"/>
<dbReference type="SMART" id="SM00345">
    <property type="entry name" value="HTH_GNTR"/>
    <property type="match status" value="1"/>
</dbReference>
<dbReference type="AlphaFoldDB" id="A0A317FGG3"/>
<evidence type="ECO:0000256" key="2">
    <source>
        <dbReference type="ARBA" id="ARBA00023125"/>
    </source>
</evidence>
<comment type="caution">
    <text evidence="6">The sequence shown here is derived from an EMBL/GenBank/DDBJ whole genome shotgun (WGS) entry which is preliminary data.</text>
</comment>
<evidence type="ECO:0000256" key="3">
    <source>
        <dbReference type="ARBA" id="ARBA00023163"/>
    </source>
</evidence>
<dbReference type="CDD" id="cd07377">
    <property type="entry name" value="WHTH_GntR"/>
    <property type="match status" value="1"/>
</dbReference>
<gene>
    <name evidence="6" type="ORF">DFH01_02330</name>
</gene>
<dbReference type="SMART" id="SM00895">
    <property type="entry name" value="FCD"/>
    <property type="match status" value="1"/>
</dbReference>
<feature type="region of interest" description="Disordered" evidence="4">
    <location>
        <begin position="235"/>
        <end position="292"/>
    </location>
</feature>
<dbReference type="Pfam" id="PF00392">
    <property type="entry name" value="GntR"/>
    <property type="match status" value="1"/>
</dbReference>
<evidence type="ECO:0000256" key="1">
    <source>
        <dbReference type="ARBA" id="ARBA00023015"/>
    </source>
</evidence>
<keyword evidence="3" id="KW-0804">Transcription</keyword>
<evidence type="ECO:0000313" key="7">
    <source>
        <dbReference type="Proteomes" id="UP000245765"/>
    </source>
</evidence>